<dbReference type="AlphaFoldDB" id="A0A6C0DPI5"/>
<accession>A0A6C0DPI5</accession>
<reference evidence="1" key="1">
    <citation type="journal article" date="2020" name="Nature">
        <title>Giant virus diversity and host interactions through global metagenomics.</title>
        <authorList>
            <person name="Schulz F."/>
            <person name="Roux S."/>
            <person name="Paez-Espino D."/>
            <person name="Jungbluth S."/>
            <person name="Walsh D.A."/>
            <person name="Denef V.J."/>
            <person name="McMahon K.D."/>
            <person name="Konstantinidis K.T."/>
            <person name="Eloe-Fadrosh E.A."/>
            <person name="Kyrpides N.C."/>
            <person name="Woyke T."/>
        </authorList>
    </citation>
    <scope>NUCLEOTIDE SEQUENCE</scope>
    <source>
        <strain evidence="1">GVMAG-M-3300023174-46</strain>
    </source>
</reference>
<proteinExistence type="predicted"/>
<protein>
    <submittedName>
        <fullName evidence="1">Uncharacterized protein</fullName>
    </submittedName>
</protein>
<sequence length="265" mass="29192">MSQPYPVYGSTLFLKDETTALTSADLELLGNAMNMALNTFCNDWKSQPVKVFPVEKNQPVPTPTPGSTTVLGTVFLQNYTDVSGVFGYHTNVNGVKEGKVFVQSILDIGGGLFYSTMNAPNQQLPCVSEILSHEIFELVTSVLTNTWWLTNSDGTFYAAEVCDPVQGNTFPIVNKYITNNQVVTICDYILPAWCKQGMPAPYNKTKTLQQPLTVDSYGYAITVNSGSVWYTYGSSMPESQKVQLNASLHADPRFSSMTILDKNDD</sequence>
<organism evidence="1">
    <name type="scientific">viral metagenome</name>
    <dbReference type="NCBI Taxonomy" id="1070528"/>
    <lineage>
        <taxon>unclassified sequences</taxon>
        <taxon>metagenomes</taxon>
        <taxon>organismal metagenomes</taxon>
    </lineage>
</organism>
<name>A0A6C0DPI5_9ZZZZ</name>
<dbReference type="EMBL" id="MN739655">
    <property type="protein sequence ID" value="QHT18381.1"/>
    <property type="molecule type" value="Genomic_DNA"/>
</dbReference>
<evidence type="ECO:0000313" key="1">
    <source>
        <dbReference type="EMBL" id="QHT18381.1"/>
    </source>
</evidence>